<keyword evidence="4" id="KW-1185">Reference proteome</keyword>
<feature type="coiled-coil region" evidence="1">
    <location>
        <begin position="38"/>
        <end position="65"/>
    </location>
</feature>
<feature type="transmembrane region" description="Helical" evidence="2">
    <location>
        <begin position="6"/>
        <end position="24"/>
    </location>
</feature>
<reference evidence="3 4" key="1">
    <citation type="submission" date="2020-04" db="EMBL/GenBank/DDBJ databases">
        <title>Thalassotalea sp. M1531, isolated from the surface of marine red alga.</title>
        <authorList>
            <person name="Pang L."/>
            <person name="Lu D.-C."/>
        </authorList>
    </citation>
    <scope>NUCLEOTIDE SEQUENCE [LARGE SCALE GENOMIC DNA]</scope>
    <source>
        <strain evidence="3 4">M1531</strain>
    </source>
</reference>
<evidence type="ECO:0000256" key="2">
    <source>
        <dbReference type="SAM" id="Phobius"/>
    </source>
</evidence>
<keyword evidence="2" id="KW-0812">Transmembrane</keyword>
<evidence type="ECO:0000313" key="4">
    <source>
        <dbReference type="Proteomes" id="UP000568664"/>
    </source>
</evidence>
<keyword evidence="1" id="KW-0175">Coiled coil</keyword>
<proteinExistence type="predicted"/>
<comment type="caution">
    <text evidence="3">The sequence shown here is derived from an EMBL/GenBank/DDBJ whole genome shotgun (WGS) entry which is preliminary data.</text>
</comment>
<protein>
    <recommendedName>
        <fullName evidence="5">Phage shock protein B</fullName>
    </recommendedName>
</protein>
<keyword evidence="2" id="KW-1133">Transmembrane helix</keyword>
<accession>A0A7Y0LBM4</accession>
<evidence type="ECO:0000313" key="3">
    <source>
        <dbReference type="EMBL" id="NMP31223.1"/>
    </source>
</evidence>
<dbReference type="EMBL" id="JABBXH010000002">
    <property type="protein sequence ID" value="NMP31223.1"/>
    <property type="molecule type" value="Genomic_DNA"/>
</dbReference>
<organism evidence="3 4">
    <name type="scientific">Thalassotalea algicola</name>
    <dbReference type="NCBI Taxonomy" id="2716224"/>
    <lineage>
        <taxon>Bacteria</taxon>
        <taxon>Pseudomonadati</taxon>
        <taxon>Pseudomonadota</taxon>
        <taxon>Gammaproteobacteria</taxon>
        <taxon>Alteromonadales</taxon>
        <taxon>Colwelliaceae</taxon>
        <taxon>Thalassotalea</taxon>
    </lineage>
</organism>
<sequence>MSGTTMVVMIVLISVGFGVLYDMYQKHLKFKEKTMKYKQQSSEENSELKAQVTKLEERMQVLEKIVTDEGYNVNKEINGL</sequence>
<keyword evidence="2" id="KW-0472">Membrane</keyword>
<name>A0A7Y0LBM4_9GAMM</name>
<evidence type="ECO:0008006" key="5">
    <source>
        <dbReference type="Google" id="ProtNLM"/>
    </source>
</evidence>
<gene>
    <name evidence="3" type="ORF">HII17_06590</name>
</gene>
<dbReference type="AlphaFoldDB" id="A0A7Y0LBM4"/>
<dbReference type="Proteomes" id="UP000568664">
    <property type="component" value="Unassembled WGS sequence"/>
</dbReference>
<evidence type="ECO:0000256" key="1">
    <source>
        <dbReference type="SAM" id="Coils"/>
    </source>
</evidence>
<dbReference type="RefSeq" id="WP_169074553.1">
    <property type="nucleotide sequence ID" value="NZ_JABBXH010000002.1"/>
</dbReference>